<dbReference type="PROSITE" id="PS00237">
    <property type="entry name" value="G_PROTEIN_RECEP_F1_1"/>
    <property type="match status" value="1"/>
</dbReference>
<evidence type="ECO:0000313" key="11">
    <source>
        <dbReference type="EMBL" id="KAJ3581336.1"/>
    </source>
</evidence>
<feature type="transmembrane region" description="Helical" evidence="9">
    <location>
        <begin position="37"/>
        <end position="57"/>
    </location>
</feature>
<evidence type="ECO:0000256" key="2">
    <source>
        <dbReference type="ARBA" id="ARBA00022692"/>
    </source>
</evidence>
<evidence type="ECO:0000256" key="6">
    <source>
        <dbReference type="ARBA" id="ARBA00023170"/>
    </source>
</evidence>
<dbReference type="GO" id="GO:0008142">
    <property type="term" value="F:oxysterol binding"/>
    <property type="evidence" value="ECO:0007669"/>
    <property type="project" value="InterPro"/>
</dbReference>
<feature type="transmembrane region" description="Helical" evidence="9">
    <location>
        <begin position="69"/>
        <end position="89"/>
    </location>
</feature>
<dbReference type="Gene3D" id="1.20.1070.10">
    <property type="entry name" value="Rhodopsin 7-helix transmembrane proteins"/>
    <property type="match status" value="1"/>
</dbReference>
<feature type="transmembrane region" description="Helical" evidence="9">
    <location>
        <begin position="196"/>
        <end position="221"/>
    </location>
</feature>
<sequence>MGSGNTTLDPVSDSPGAKQNSCDVLAHQATATVLFPVYYSLLFLISAGGNGLVLYVLCCSKQKCNSTSIYLMNLALCDSLFTLVLPLRITYLVRHSDWPFGDAMCTLTAVIFFGNTYAGMGFMTCISVDRYLAVVHPHRLRGLRSVRAVRLVCCLVWAAVFLEVFALLYKLKLVEHGHRLTCMEHFNFADSRGKRYVVLLLACAVSFCVPLALILGFYAGINRKLRAAARQSPLNGRFGPYHVNIMQFMARALLRQPSCQEEVDFKVSLQVTVSLMNMNCILDPILYFFAVKTYKRRVMSVYGRMTKVLQPSSDSQGEEQQLYLKEINTANEHKQ</sequence>
<keyword evidence="12" id="KW-1185">Reference proteome</keyword>
<dbReference type="InterPro" id="IPR000276">
    <property type="entry name" value="GPCR_Rhodpsn"/>
</dbReference>
<feature type="transmembrane region" description="Helical" evidence="9">
    <location>
        <begin position="148"/>
        <end position="169"/>
    </location>
</feature>
<proteinExistence type="inferred from homology"/>
<gene>
    <name evidence="11" type="ORF">NHX12_016761</name>
</gene>
<name>A0A9Q0I2M7_9TELE</name>
<comment type="caution">
    <text evidence="11">The sequence shown here is derived from an EMBL/GenBank/DDBJ whole genome shotgun (WGS) entry which is preliminary data.</text>
</comment>
<keyword evidence="5 9" id="KW-0472">Membrane</keyword>
<dbReference type="PRINTS" id="PR00237">
    <property type="entry name" value="GPCRRHODOPSN"/>
</dbReference>
<keyword evidence="7 8" id="KW-0807">Transducer</keyword>
<evidence type="ECO:0000259" key="10">
    <source>
        <dbReference type="PROSITE" id="PS50262"/>
    </source>
</evidence>
<accession>A0A9Q0I2M7</accession>
<keyword evidence="3 9" id="KW-1133">Transmembrane helix</keyword>
<dbReference type="Pfam" id="PF00001">
    <property type="entry name" value="7tm_1"/>
    <property type="match status" value="1"/>
</dbReference>
<dbReference type="Proteomes" id="UP001148018">
    <property type="component" value="Unassembled WGS sequence"/>
</dbReference>
<dbReference type="InterPro" id="IPR047160">
    <property type="entry name" value="GP183-like"/>
</dbReference>
<comment type="subcellular location">
    <subcellularLocation>
        <location evidence="1">Membrane</location>
        <topology evidence="1">Multi-pass membrane protein</topology>
    </subcellularLocation>
</comment>
<dbReference type="GO" id="GO:0016020">
    <property type="term" value="C:membrane"/>
    <property type="evidence" value="ECO:0007669"/>
    <property type="project" value="UniProtKB-SubCell"/>
</dbReference>
<dbReference type="SUPFAM" id="SSF81321">
    <property type="entry name" value="Family A G protein-coupled receptor-like"/>
    <property type="match status" value="1"/>
</dbReference>
<organism evidence="11 12">
    <name type="scientific">Muraenolepis orangiensis</name>
    <name type="common">Patagonian moray cod</name>
    <dbReference type="NCBI Taxonomy" id="630683"/>
    <lineage>
        <taxon>Eukaryota</taxon>
        <taxon>Metazoa</taxon>
        <taxon>Chordata</taxon>
        <taxon>Craniata</taxon>
        <taxon>Vertebrata</taxon>
        <taxon>Euteleostomi</taxon>
        <taxon>Actinopterygii</taxon>
        <taxon>Neopterygii</taxon>
        <taxon>Teleostei</taxon>
        <taxon>Neoteleostei</taxon>
        <taxon>Acanthomorphata</taxon>
        <taxon>Zeiogadaria</taxon>
        <taxon>Gadariae</taxon>
        <taxon>Gadiformes</taxon>
        <taxon>Muraenolepidoidei</taxon>
        <taxon>Muraenolepididae</taxon>
        <taxon>Muraenolepis</taxon>
    </lineage>
</organism>
<feature type="domain" description="G-protein coupled receptors family 1 profile" evidence="10">
    <location>
        <begin position="49"/>
        <end position="231"/>
    </location>
</feature>
<protein>
    <recommendedName>
        <fullName evidence="10">G-protein coupled receptors family 1 profile domain-containing protein</fullName>
    </recommendedName>
</protein>
<dbReference type="PROSITE" id="PS50262">
    <property type="entry name" value="G_PROTEIN_RECEP_F1_2"/>
    <property type="match status" value="1"/>
</dbReference>
<keyword evidence="6 8" id="KW-0675">Receptor</keyword>
<keyword evidence="4 8" id="KW-0297">G-protein coupled receptor</keyword>
<reference evidence="11" key="1">
    <citation type="submission" date="2022-07" db="EMBL/GenBank/DDBJ databases">
        <title>Chromosome-level genome of Muraenolepis orangiensis.</title>
        <authorList>
            <person name="Kim J."/>
        </authorList>
    </citation>
    <scope>NUCLEOTIDE SEQUENCE</scope>
    <source>
        <strain evidence="11">KU_S4_2022</strain>
        <tissue evidence="11">Muscle</tissue>
    </source>
</reference>
<dbReference type="InterPro" id="IPR017452">
    <property type="entry name" value="GPCR_Rhodpsn_7TM"/>
</dbReference>
<keyword evidence="2 8" id="KW-0812">Transmembrane</keyword>
<comment type="similarity">
    <text evidence="8">Belongs to the G-protein coupled receptor 1 family.</text>
</comment>
<evidence type="ECO:0000256" key="9">
    <source>
        <dbReference type="SAM" id="Phobius"/>
    </source>
</evidence>
<evidence type="ECO:0000256" key="3">
    <source>
        <dbReference type="ARBA" id="ARBA00022989"/>
    </source>
</evidence>
<dbReference type="AlphaFoldDB" id="A0A9Q0I2M7"/>
<dbReference type="OrthoDB" id="10021141at2759"/>
<dbReference type="EMBL" id="JANIIK010002992">
    <property type="protein sequence ID" value="KAJ3581336.1"/>
    <property type="molecule type" value="Genomic_DNA"/>
</dbReference>
<dbReference type="PANTHER" id="PTHR24237:SF38">
    <property type="entry name" value="G-PROTEIN COUPLED RECEPTORS FAMILY 1 PROFILE DOMAIN-CONTAINING PROTEIN"/>
    <property type="match status" value="1"/>
</dbReference>
<evidence type="ECO:0000256" key="7">
    <source>
        <dbReference type="ARBA" id="ARBA00023224"/>
    </source>
</evidence>
<evidence type="ECO:0000256" key="8">
    <source>
        <dbReference type="RuleBase" id="RU000688"/>
    </source>
</evidence>
<evidence type="ECO:0000256" key="4">
    <source>
        <dbReference type="ARBA" id="ARBA00023040"/>
    </source>
</evidence>
<evidence type="ECO:0000313" key="12">
    <source>
        <dbReference type="Proteomes" id="UP001148018"/>
    </source>
</evidence>
<dbReference type="PANTHER" id="PTHR24237">
    <property type="entry name" value="G-PROTEIN COUPLED RECEPTOR"/>
    <property type="match status" value="1"/>
</dbReference>
<dbReference type="GO" id="GO:0004930">
    <property type="term" value="F:G protein-coupled receptor activity"/>
    <property type="evidence" value="ECO:0007669"/>
    <property type="project" value="UniProtKB-KW"/>
</dbReference>
<feature type="transmembrane region" description="Helical" evidence="9">
    <location>
        <begin position="109"/>
        <end position="128"/>
    </location>
</feature>
<evidence type="ECO:0000256" key="1">
    <source>
        <dbReference type="ARBA" id="ARBA00004141"/>
    </source>
</evidence>
<evidence type="ECO:0000256" key="5">
    <source>
        <dbReference type="ARBA" id="ARBA00023136"/>
    </source>
</evidence>